<dbReference type="InterPro" id="IPR054031">
    <property type="entry name" value="XylR_PBP1"/>
</dbReference>
<protein>
    <submittedName>
        <fullName evidence="5">XylR family transcriptional regulator</fullName>
    </submittedName>
</protein>
<reference evidence="5 6" key="1">
    <citation type="submission" date="2024-10" db="EMBL/GenBank/DDBJ databases">
        <authorList>
            <person name="Yibar A."/>
            <person name="Saticioglu I.B."/>
            <person name="Duman M."/>
            <person name="Ajmi N."/>
            <person name="Gurler F."/>
            <person name="Ay H."/>
            <person name="Onuk E."/>
            <person name="Guler S."/>
            <person name="Romalde J.L."/>
        </authorList>
    </citation>
    <scope>NUCLEOTIDE SEQUENCE [LARGE SCALE GENOMIC DNA]</scope>
    <source>
        <strain evidence="5 6">14-MA-B</strain>
    </source>
</reference>
<dbReference type="Pfam" id="PF12833">
    <property type="entry name" value="HTH_18"/>
    <property type="match status" value="1"/>
</dbReference>
<dbReference type="Gene3D" id="1.10.10.60">
    <property type="entry name" value="Homeodomain-like"/>
    <property type="match status" value="1"/>
</dbReference>
<dbReference type="SUPFAM" id="SSF46689">
    <property type="entry name" value="Homeodomain-like"/>
    <property type="match status" value="1"/>
</dbReference>
<dbReference type="Gene3D" id="3.40.50.2300">
    <property type="match status" value="2"/>
</dbReference>
<keyword evidence="1" id="KW-0805">Transcription regulation</keyword>
<dbReference type="SMART" id="SM00342">
    <property type="entry name" value="HTH_ARAC"/>
    <property type="match status" value="1"/>
</dbReference>
<dbReference type="Pfam" id="PF22177">
    <property type="entry name" value="PBP1_XylR"/>
    <property type="match status" value="1"/>
</dbReference>
<dbReference type="PROSITE" id="PS01124">
    <property type="entry name" value="HTH_ARAC_FAMILY_2"/>
    <property type="match status" value="1"/>
</dbReference>
<dbReference type="RefSeq" id="WP_089138117.1">
    <property type="nucleotide sequence ID" value="NZ_AP018686.1"/>
</dbReference>
<feature type="domain" description="HTH araC/xylS-type" evidence="4">
    <location>
        <begin position="297"/>
        <end position="395"/>
    </location>
</feature>
<dbReference type="PANTHER" id="PTHR30146:SF24">
    <property type="entry name" value="XYLOSE OPERON REGULATORY PROTEIN"/>
    <property type="match status" value="1"/>
</dbReference>
<evidence type="ECO:0000256" key="2">
    <source>
        <dbReference type="ARBA" id="ARBA00023125"/>
    </source>
</evidence>
<sequence length="406" mass="46282">MDKKYRIALLFNANKVYDRQVIEGIGEYIQASQCDWDVFLEDDFTTNMNNFHNWQGDGVIADFDNLEVISQLSDIQIPVVGVGGSYQSDEDYPSVPYVATDNHAIVDMAFQHLKNKGIESFAFYGLPASFPLGWAHERRKAFNQILESEGYPYSTYLGNETTPQTWQYDMNRLSDWLQMLPAGTGIIAVTDARARHLLQACDHLNIMVPDRISVIGIDNEELARYLTRVSLSSVGQGCKSMGHKAARMLHRLIEKQSTETTGVSSRVVKHARVLVPPTKVYQRQSTDFQALKDPFVIQAMHFIRQHACKGIKVEQVLDYVGISRSNMETRFKDERGHSLHQEIHNSKLERAGSLLQSTELPISEIAELCGYPSLQYMYSVFKKTFDKTPKEYRLERSQDIECGDDF</sequence>
<keyword evidence="3" id="KW-0804">Transcription</keyword>
<dbReference type="InterPro" id="IPR046335">
    <property type="entry name" value="LacI/GalR-like_sensor"/>
</dbReference>
<evidence type="ECO:0000256" key="1">
    <source>
        <dbReference type="ARBA" id="ARBA00023015"/>
    </source>
</evidence>
<dbReference type="Pfam" id="PF13377">
    <property type="entry name" value="Peripla_BP_3"/>
    <property type="match status" value="1"/>
</dbReference>
<evidence type="ECO:0000313" key="6">
    <source>
        <dbReference type="Proteomes" id="UP001607151"/>
    </source>
</evidence>
<dbReference type="CDD" id="cd01543">
    <property type="entry name" value="PBP1_XylR"/>
    <property type="match status" value="1"/>
</dbReference>
<organism evidence="5 6">
    <name type="scientific">Vibrio rumoiensis</name>
    <dbReference type="NCBI Taxonomy" id="76258"/>
    <lineage>
        <taxon>Bacteria</taxon>
        <taxon>Pseudomonadati</taxon>
        <taxon>Pseudomonadota</taxon>
        <taxon>Gammaproteobacteria</taxon>
        <taxon>Vibrionales</taxon>
        <taxon>Vibrionaceae</taxon>
        <taxon>Vibrio</taxon>
    </lineage>
</organism>
<dbReference type="InterPro" id="IPR028082">
    <property type="entry name" value="Peripla_BP_I"/>
</dbReference>
<dbReference type="InterPro" id="IPR018060">
    <property type="entry name" value="HTH_AraC"/>
</dbReference>
<dbReference type="InterPro" id="IPR009057">
    <property type="entry name" value="Homeodomain-like_sf"/>
</dbReference>
<proteinExistence type="predicted"/>
<dbReference type="EMBL" id="JBIHSN010000003">
    <property type="protein sequence ID" value="MFH0266723.1"/>
    <property type="molecule type" value="Genomic_DNA"/>
</dbReference>
<evidence type="ECO:0000313" key="5">
    <source>
        <dbReference type="EMBL" id="MFH0266723.1"/>
    </source>
</evidence>
<dbReference type="Proteomes" id="UP001607151">
    <property type="component" value="Unassembled WGS sequence"/>
</dbReference>
<keyword evidence="2" id="KW-0238">DNA-binding</keyword>
<accession>A0ABW7IYL0</accession>
<dbReference type="SUPFAM" id="SSF53822">
    <property type="entry name" value="Periplasmic binding protein-like I"/>
    <property type="match status" value="1"/>
</dbReference>
<dbReference type="PANTHER" id="PTHR30146">
    <property type="entry name" value="LACI-RELATED TRANSCRIPTIONAL REPRESSOR"/>
    <property type="match status" value="1"/>
</dbReference>
<name>A0ABW7IYL0_9VIBR</name>
<evidence type="ECO:0000259" key="4">
    <source>
        <dbReference type="PROSITE" id="PS01124"/>
    </source>
</evidence>
<keyword evidence="6" id="KW-1185">Reference proteome</keyword>
<gene>
    <name evidence="5" type="ORF">ACGRQ9_14855</name>
</gene>
<comment type="caution">
    <text evidence="5">The sequence shown here is derived from an EMBL/GenBank/DDBJ whole genome shotgun (WGS) entry which is preliminary data.</text>
</comment>
<evidence type="ECO:0000256" key="3">
    <source>
        <dbReference type="ARBA" id="ARBA00023163"/>
    </source>
</evidence>